<name>A0A5B7H996_PORTR</name>
<evidence type="ECO:0000256" key="1">
    <source>
        <dbReference type="SAM" id="MobiDB-lite"/>
    </source>
</evidence>
<sequence>MRMEGAGGLLNRRYHHCLTQHRVRVKGEGGTQQEQQQQHHPPPSPTQCFLLRRRKNLVVQICLEV</sequence>
<dbReference type="Proteomes" id="UP000324222">
    <property type="component" value="Unassembled WGS sequence"/>
</dbReference>
<accession>A0A5B7H996</accession>
<evidence type="ECO:0000313" key="3">
    <source>
        <dbReference type="Proteomes" id="UP000324222"/>
    </source>
</evidence>
<evidence type="ECO:0000313" key="2">
    <source>
        <dbReference type="EMBL" id="MPC69261.1"/>
    </source>
</evidence>
<keyword evidence="3" id="KW-1185">Reference proteome</keyword>
<organism evidence="2 3">
    <name type="scientific">Portunus trituberculatus</name>
    <name type="common">Swimming crab</name>
    <name type="synonym">Neptunus trituberculatus</name>
    <dbReference type="NCBI Taxonomy" id="210409"/>
    <lineage>
        <taxon>Eukaryota</taxon>
        <taxon>Metazoa</taxon>
        <taxon>Ecdysozoa</taxon>
        <taxon>Arthropoda</taxon>
        <taxon>Crustacea</taxon>
        <taxon>Multicrustacea</taxon>
        <taxon>Malacostraca</taxon>
        <taxon>Eumalacostraca</taxon>
        <taxon>Eucarida</taxon>
        <taxon>Decapoda</taxon>
        <taxon>Pleocyemata</taxon>
        <taxon>Brachyura</taxon>
        <taxon>Eubrachyura</taxon>
        <taxon>Portunoidea</taxon>
        <taxon>Portunidae</taxon>
        <taxon>Portuninae</taxon>
        <taxon>Portunus</taxon>
    </lineage>
</organism>
<dbReference type="EMBL" id="VSRR010029115">
    <property type="protein sequence ID" value="MPC69261.1"/>
    <property type="molecule type" value="Genomic_DNA"/>
</dbReference>
<gene>
    <name evidence="2" type="ORF">E2C01_063478</name>
</gene>
<dbReference type="AlphaFoldDB" id="A0A5B7H996"/>
<reference evidence="2 3" key="1">
    <citation type="submission" date="2019-05" db="EMBL/GenBank/DDBJ databases">
        <title>Another draft genome of Portunus trituberculatus and its Hox gene families provides insights of decapod evolution.</title>
        <authorList>
            <person name="Jeong J.-H."/>
            <person name="Song I."/>
            <person name="Kim S."/>
            <person name="Choi T."/>
            <person name="Kim D."/>
            <person name="Ryu S."/>
            <person name="Kim W."/>
        </authorList>
    </citation>
    <scope>NUCLEOTIDE SEQUENCE [LARGE SCALE GENOMIC DNA]</scope>
    <source>
        <tissue evidence="2">Muscle</tissue>
    </source>
</reference>
<feature type="region of interest" description="Disordered" evidence="1">
    <location>
        <begin position="23"/>
        <end position="47"/>
    </location>
</feature>
<proteinExistence type="predicted"/>
<comment type="caution">
    <text evidence="2">The sequence shown here is derived from an EMBL/GenBank/DDBJ whole genome shotgun (WGS) entry which is preliminary data.</text>
</comment>
<protein>
    <submittedName>
        <fullName evidence="2">Uncharacterized protein</fullName>
    </submittedName>
</protein>